<evidence type="ECO:0000256" key="4">
    <source>
        <dbReference type="ARBA" id="ARBA00022543"/>
    </source>
</evidence>
<dbReference type="GO" id="GO:0006355">
    <property type="term" value="P:regulation of DNA-templated transcription"/>
    <property type="evidence" value="ECO:0007669"/>
    <property type="project" value="InterPro"/>
</dbReference>
<feature type="domain" description="PAC" evidence="18">
    <location>
        <begin position="96"/>
        <end position="148"/>
    </location>
</feature>
<dbReference type="InterPro" id="IPR035965">
    <property type="entry name" value="PAS-like_dom_sf"/>
</dbReference>
<protein>
    <recommendedName>
        <fullName evidence="3">Blue-light-activated histidine kinase</fullName>
        <ecNumber evidence="2">2.7.13.3</ecNumber>
    </recommendedName>
</protein>
<gene>
    <name evidence="19" type="ORF">ABVK50_13890</name>
</gene>
<dbReference type="InterPro" id="IPR000700">
    <property type="entry name" value="PAS-assoc_C"/>
</dbReference>
<feature type="domain" description="PAC" evidence="18">
    <location>
        <begin position="218"/>
        <end position="270"/>
    </location>
</feature>
<evidence type="ECO:0000256" key="12">
    <source>
        <dbReference type="ARBA" id="ARBA00022777"/>
    </source>
</evidence>
<reference evidence="19" key="1">
    <citation type="submission" date="2024-06" db="EMBL/GenBank/DDBJ databases">
        <title>Mesorhizobium karijinii sp. nov., a symbiont of the iconic Swainsona formosa from arid Australia.</title>
        <authorList>
            <person name="Hill Y.J."/>
            <person name="Watkin E.L.J."/>
            <person name="O'Hara G.W."/>
            <person name="Terpolilli J."/>
            <person name="Tye M.L."/>
            <person name="Kohlmeier M.G."/>
        </authorList>
    </citation>
    <scope>NUCLEOTIDE SEQUENCE</scope>
    <source>
        <strain evidence="19">WSM2240</strain>
    </source>
</reference>
<evidence type="ECO:0000313" key="19">
    <source>
        <dbReference type="EMBL" id="XCG51493.1"/>
    </source>
</evidence>
<evidence type="ECO:0000256" key="5">
    <source>
        <dbReference type="ARBA" id="ARBA00022553"/>
    </source>
</evidence>
<dbReference type="SUPFAM" id="SSF55785">
    <property type="entry name" value="PYP-like sensor domain (PAS domain)"/>
    <property type="match status" value="2"/>
</dbReference>
<dbReference type="InterPro" id="IPR001610">
    <property type="entry name" value="PAC"/>
</dbReference>
<keyword evidence="9" id="KW-0808">Transferase</keyword>
<dbReference type="SMART" id="SM00091">
    <property type="entry name" value="PAS"/>
    <property type="match status" value="2"/>
</dbReference>
<dbReference type="InterPro" id="IPR011102">
    <property type="entry name" value="Sig_transdc_His_kinase_HWE"/>
</dbReference>
<sequence length="481" mass="53552">MNIPQQDIVATLHALEPTATHWRNVLMALPAAIYTTDMSGRITFFNEAAAELWGHRPRIGHDEWCGSWRLRWPDGTPMKHEECPMAVALREEREVRGGEAIAERPDGTCIPFLAFPTPLRDASGKMIGALNMLVDLSVQKKREESQQLLSAIVESSDDAIISKDLNGIIKSWNKGAERLFGYTERETIGNPITMLIPDDRQNEEPGILERIRKGERIDHYETVRVRKDGSKVSISLTVSPVRNSVGRVIGASKIARDISERRESQHRILMLMREVNHRVKNQYAVILSMIRETSKRSRDSLEFEKQVRDRIMALARSHDLLVLAEWRGATVFELLLAQVKPFGNEDCITMSGPSIVLQPNAVQYLGIAFHELATNSAKYGALSAFGGTIKVKWKLDRDGDGKKSFCLTWTEVGGPAVAEVTEHGFGKIVLEKVTPTALGGEGAVVYAPDGVTWTLRAPMTYLEASSEDHEHGPELIAATLD</sequence>
<dbReference type="PANTHER" id="PTHR41523:SF8">
    <property type="entry name" value="ETHYLENE RESPONSE SENSOR PROTEIN"/>
    <property type="match status" value="1"/>
</dbReference>
<keyword evidence="8" id="KW-0288">FMN</keyword>
<keyword evidence="10" id="KW-0677">Repeat</keyword>
<dbReference type="NCBIfam" id="TIGR00229">
    <property type="entry name" value="sensory_box"/>
    <property type="match status" value="2"/>
</dbReference>
<keyword evidence="11" id="KW-0547">Nucleotide-binding</keyword>
<evidence type="ECO:0000256" key="3">
    <source>
        <dbReference type="ARBA" id="ARBA00021740"/>
    </source>
</evidence>
<evidence type="ECO:0000256" key="1">
    <source>
        <dbReference type="ARBA" id="ARBA00000085"/>
    </source>
</evidence>
<dbReference type="PROSITE" id="PS50112">
    <property type="entry name" value="PAS"/>
    <property type="match status" value="2"/>
</dbReference>
<keyword evidence="13" id="KW-0067">ATP-binding</keyword>
<evidence type="ECO:0000256" key="13">
    <source>
        <dbReference type="ARBA" id="ARBA00022840"/>
    </source>
</evidence>
<dbReference type="PROSITE" id="PS50113">
    <property type="entry name" value="PAC"/>
    <property type="match status" value="2"/>
</dbReference>
<dbReference type="Pfam" id="PF13426">
    <property type="entry name" value="PAS_9"/>
    <property type="match status" value="1"/>
</dbReference>
<keyword evidence="6" id="KW-0716">Sensory transduction</keyword>
<dbReference type="Gene3D" id="3.30.450.20">
    <property type="entry name" value="PAS domain"/>
    <property type="match status" value="2"/>
</dbReference>
<dbReference type="Pfam" id="PF00989">
    <property type="entry name" value="PAS"/>
    <property type="match status" value="1"/>
</dbReference>
<keyword evidence="16" id="KW-0675">Receptor</keyword>
<feature type="domain" description="PAS" evidence="17">
    <location>
        <begin position="18"/>
        <end position="57"/>
    </location>
</feature>
<dbReference type="SMART" id="SM00086">
    <property type="entry name" value="PAC"/>
    <property type="match status" value="2"/>
</dbReference>
<dbReference type="SMART" id="SM00911">
    <property type="entry name" value="HWE_HK"/>
    <property type="match status" value="1"/>
</dbReference>
<name>A0AAU8CXA6_9HYPH</name>
<keyword evidence="7" id="KW-0285">Flavoprotein</keyword>
<evidence type="ECO:0000256" key="15">
    <source>
        <dbReference type="ARBA" id="ARBA00023026"/>
    </source>
</evidence>
<keyword evidence="14" id="KW-0157">Chromophore</keyword>
<dbReference type="InterPro" id="IPR000014">
    <property type="entry name" value="PAS"/>
</dbReference>
<dbReference type="RefSeq" id="WP_353641002.1">
    <property type="nucleotide sequence ID" value="NZ_CP159253.1"/>
</dbReference>
<dbReference type="GO" id="GO:0005524">
    <property type="term" value="F:ATP binding"/>
    <property type="evidence" value="ECO:0007669"/>
    <property type="project" value="UniProtKB-KW"/>
</dbReference>
<evidence type="ECO:0000256" key="9">
    <source>
        <dbReference type="ARBA" id="ARBA00022679"/>
    </source>
</evidence>
<feature type="domain" description="PAS" evidence="17">
    <location>
        <begin position="145"/>
        <end position="215"/>
    </location>
</feature>
<dbReference type="AlphaFoldDB" id="A0AAU8CXA6"/>
<evidence type="ECO:0000256" key="16">
    <source>
        <dbReference type="ARBA" id="ARBA00023170"/>
    </source>
</evidence>
<dbReference type="EMBL" id="CP159253">
    <property type="protein sequence ID" value="XCG51493.1"/>
    <property type="molecule type" value="Genomic_DNA"/>
</dbReference>
<dbReference type="GO" id="GO:0009881">
    <property type="term" value="F:photoreceptor activity"/>
    <property type="evidence" value="ECO:0007669"/>
    <property type="project" value="UniProtKB-KW"/>
</dbReference>
<dbReference type="Pfam" id="PF07536">
    <property type="entry name" value="HWE_HK"/>
    <property type="match status" value="1"/>
</dbReference>
<evidence type="ECO:0000256" key="2">
    <source>
        <dbReference type="ARBA" id="ARBA00012438"/>
    </source>
</evidence>
<comment type="catalytic activity">
    <reaction evidence="1">
        <text>ATP + protein L-histidine = ADP + protein N-phospho-L-histidine.</text>
        <dbReference type="EC" id="2.7.13.3"/>
    </reaction>
</comment>
<proteinExistence type="predicted"/>
<keyword evidence="5" id="KW-0597">Phosphoprotein</keyword>
<accession>A0AAU8CXA6</accession>
<keyword evidence="4" id="KW-0600">Photoreceptor protein</keyword>
<dbReference type="EC" id="2.7.13.3" evidence="2"/>
<organism evidence="19">
    <name type="scientific">Mesorhizobium sp. WSM2240</name>
    <dbReference type="NCBI Taxonomy" id="3228851"/>
    <lineage>
        <taxon>Bacteria</taxon>
        <taxon>Pseudomonadati</taxon>
        <taxon>Pseudomonadota</taxon>
        <taxon>Alphaproteobacteria</taxon>
        <taxon>Hyphomicrobiales</taxon>
        <taxon>Phyllobacteriaceae</taxon>
        <taxon>Mesorhizobium</taxon>
    </lineage>
</organism>
<keyword evidence="15" id="KW-0843">Virulence</keyword>
<evidence type="ECO:0000259" key="17">
    <source>
        <dbReference type="PROSITE" id="PS50112"/>
    </source>
</evidence>
<evidence type="ECO:0000256" key="10">
    <source>
        <dbReference type="ARBA" id="ARBA00022737"/>
    </source>
</evidence>
<evidence type="ECO:0000256" key="6">
    <source>
        <dbReference type="ARBA" id="ARBA00022606"/>
    </source>
</evidence>
<evidence type="ECO:0000256" key="11">
    <source>
        <dbReference type="ARBA" id="ARBA00022741"/>
    </source>
</evidence>
<dbReference type="GO" id="GO:0004673">
    <property type="term" value="F:protein histidine kinase activity"/>
    <property type="evidence" value="ECO:0007669"/>
    <property type="project" value="UniProtKB-EC"/>
</dbReference>
<evidence type="ECO:0000256" key="14">
    <source>
        <dbReference type="ARBA" id="ARBA00022991"/>
    </source>
</evidence>
<dbReference type="InterPro" id="IPR013767">
    <property type="entry name" value="PAS_fold"/>
</dbReference>
<keyword evidence="12" id="KW-0418">Kinase</keyword>
<evidence type="ECO:0000256" key="8">
    <source>
        <dbReference type="ARBA" id="ARBA00022643"/>
    </source>
</evidence>
<dbReference type="PANTHER" id="PTHR41523">
    <property type="entry name" value="TWO-COMPONENT SYSTEM SENSOR PROTEIN"/>
    <property type="match status" value="1"/>
</dbReference>
<evidence type="ECO:0000259" key="18">
    <source>
        <dbReference type="PROSITE" id="PS50113"/>
    </source>
</evidence>
<evidence type="ECO:0000256" key="7">
    <source>
        <dbReference type="ARBA" id="ARBA00022630"/>
    </source>
</evidence>
<dbReference type="CDD" id="cd00130">
    <property type="entry name" value="PAS"/>
    <property type="match status" value="2"/>
</dbReference>